<dbReference type="InterPro" id="IPR002818">
    <property type="entry name" value="DJ-1/PfpI"/>
</dbReference>
<dbReference type="Pfam" id="PF12833">
    <property type="entry name" value="HTH_18"/>
    <property type="match status" value="1"/>
</dbReference>
<dbReference type="PANTHER" id="PTHR43130">
    <property type="entry name" value="ARAC-FAMILY TRANSCRIPTIONAL REGULATOR"/>
    <property type="match status" value="1"/>
</dbReference>
<proteinExistence type="predicted"/>
<dbReference type="Gene3D" id="3.40.50.880">
    <property type="match status" value="1"/>
</dbReference>
<dbReference type="Gene3D" id="1.10.10.60">
    <property type="entry name" value="Homeodomain-like"/>
    <property type="match status" value="1"/>
</dbReference>
<dbReference type="AlphaFoldDB" id="A0A4Z0B3E5"/>
<evidence type="ECO:0000256" key="2">
    <source>
        <dbReference type="ARBA" id="ARBA00023163"/>
    </source>
</evidence>
<dbReference type="PANTHER" id="PTHR43130:SF3">
    <property type="entry name" value="HTH-TYPE TRANSCRIPTIONAL REGULATOR RV1931C"/>
    <property type="match status" value="1"/>
</dbReference>
<organism evidence="4 5">
    <name type="scientific">Pseudomonas nabeulensis</name>
    <dbReference type="NCBI Taxonomy" id="2293833"/>
    <lineage>
        <taxon>Bacteria</taxon>
        <taxon>Pseudomonadati</taxon>
        <taxon>Pseudomonadota</taxon>
        <taxon>Gammaproteobacteria</taxon>
        <taxon>Pseudomonadales</taxon>
        <taxon>Pseudomonadaceae</taxon>
        <taxon>Pseudomonas</taxon>
    </lineage>
</organism>
<dbReference type="Proteomes" id="UP000297734">
    <property type="component" value="Unassembled WGS sequence"/>
</dbReference>
<dbReference type="InterPro" id="IPR018060">
    <property type="entry name" value="HTH_AraC"/>
</dbReference>
<name>A0A4Z0B3E5_9PSED</name>
<dbReference type="SUPFAM" id="SSF52317">
    <property type="entry name" value="Class I glutamine amidotransferase-like"/>
    <property type="match status" value="1"/>
</dbReference>
<evidence type="ECO:0000256" key="1">
    <source>
        <dbReference type="ARBA" id="ARBA00023015"/>
    </source>
</evidence>
<dbReference type="Pfam" id="PF01965">
    <property type="entry name" value="DJ-1_PfpI"/>
    <property type="match status" value="1"/>
</dbReference>
<gene>
    <name evidence="4" type="ORF">DYL61_16565</name>
</gene>
<comment type="caution">
    <text evidence="4">The sequence shown here is derived from an EMBL/GenBank/DDBJ whole genome shotgun (WGS) entry which is preliminary data.</text>
</comment>
<reference evidence="4 5" key="1">
    <citation type="journal article" date="2019" name="Syst. Appl. Microbiol.">
        <title>New species of pathogenic Pseudomonas isolated from citrus in Tunisia: Proposal of Pseudomonas kairouanensis sp. nov. and Pseudomonas nabeulensis sp. nov.</title>
        <authorList>
            <person name="Oueslati M."/>
            <person name="Mulet M."/>
            <person name="Gomila M."/>
            <person name="Berge O."/>
            <person name="Hajlaoui M.R."/>
            <person name="Lalucat J."/>
            <person name="Sadfi-Zouaoui N."/>
            <person name="Garcia-Valdes E."/>
        </authorList>
    </citation>
    <scope>NUCLEOTIDE SEQUENCE [LARGE SCALE GENOMIC DNA]</scope>
    <source>
        <strain evidence="4 5">E10B</strain>
    </source>
</reference>
<dbReference type="PROSITE" id="PS01124">
    <property type="entry name" value="HTH_ARAC_FAMILY_2"/>
    <property type="match status" value="1"/>
</dbReference>
<accession>A0A4Z0B3E5</accession>
<dbReference type="GO" id="GO:0003700">
    <property type="term" value="F:DNA-binding transcription factor activity"/>
    <property type="evidence" value="ECO:0007669"/>
    <property type="project" value="InterPro"/>
</dbReference>
<dbReference type="InterPro" id="IPR009057">
    <property type="entry name" value="Homeodomain-like_sf"/>
</dbReference>
<dbReference type="EMBL" id="QUZT01000030">
    <property type="protein sequence ID" value="TFY92844.1"/>
    <property type="molecule type" value="Genomic_DNA"/>
</dbReference>
<dbReference type="InterPro" id="IPR029062">
    <property type="entry name" value="Class_I_gatase-like"/>
</dbReference>
<sequence length="330" mass="36438">MRLHDQSGGRSVHIVIYPGFKSLEAVGALTVFDYANARLRAKGERPLYTLQLVAPEGGLVRSDTFIQLAAERLHDTGLPHTALVVGARDINTAVKQNRTIVDWCRTSGSKIQRLVGVCSGAFFLAQAGILDGLDATTHWSVANRLEAEFPAVNVNADAIFIQNGGIWTCAGMSAAIDLSLALVEQDLGQEVALNIARELVVYLKRPGGQSQFSQHLDSQMTPHSGIRELQKWILQNLRQDLSLEVLARQANMSSRNLRRVFQQQTESSPSQFIERARLEQARRLLVDGDTALKRIAAACGFGSEDHMRKVFQRQLGVTPKAYRDKIQCPP</sequence>
<evidence type="ECO:0000313" key="4">
    <source>
        <dbReference type="EMBL" id="TFY92844.1"/>
    </source>
</evidence>
<dbReference type="SUPFAM" id="SSF46689">
    <property type="entry name" value="Homeodomain-like"/>
    <property type="match status" value="2"/>
</dbReference>
<dbReference type="CDD" id="cd03137">
    <property type="entry name" value="GATase1_AraC_1"/>
    <property type="match status" value="1"/>
</dbReference>
<evidence type="ECO:0000259" key="3">
    <source>
        <dbReference type="PROSITE" id="PS01124"/>
    </source>
</evidence>
<feature type="domain" description="HTH araC/xylS-type" evidence="3">
    <location>
        <begin position="227"/>
        <end position="325"/>
    </location>
</feature>
<keyword evidence="2" id="KW-0804">Transcription</keyword>
<dbReference type="SMART" id="SM00342">
    <property type="entry name" value="HTH_ARAC"/>
    <property type="match status" value="1"/>
</dbReference>
<protein>
    <submittedName>
        <fullName evidence="4">GlxA family transcriptional regulator</fullName>
    </submittedName>
</protein>
<dbReference type="InterPro" id="IPR052158">
    <property type="entry name" value="INH-QAR"/>
</dbReference>
<dbReference type="GO" id="GO:0043565">
    <property type="term" value="F:sequence-specific DNA binding"/>
    <property type="evidence" value="ECO:0007669"/>
    <property type="project" value="InterPro"/>
</dbReference>
<keyword evidence="1" id="KW-0805">Transcription regulation</keyword>
<evidence type="ECO:0000313" key="5">
    <source>
        <dbReference type="Proteomes" id="UP000297734"/>
    </source>
</evidence>
<dbReference type="OrthoDB" id="9803764at2"/>
<keyword evidence="5" id="KW-1185">Reference proteome</keyword>